<proteinExistence type="predicted"/>
<feature type="domain" description="Sporulation stage II protein D amidase enhancer LytB N-terminal" evidence="1">
    <location>
        <begin position="138"/>
        <end position="237"/>
    </location>
</feature>
<evidence type="ECO:0000313" key="2">
    <source>
        <dbReference type="EMBL" id="QUV94341.1"/>
    </source>
</evidence>
<dbReference type="EMBL" id="CP072642">
    <property type="protein sequence ID" value="QUV94341.1"/>
    <property type="molecule type" value="Genomic_DNA"/>
</dbReference>
<gene>
    <name evidence="2" type="ORF">J8C05_02520</name>
</gene>
<dbReference type="NCBIfam" id="TIGR02669">
    <property type="entry name" value="SpoIID_LytB"/>
    <property type="match status" value="1"/>
</dbReference>
<evidence type="ECO:0000259" key="1">
    <source>
        <dbReference type="Pfam" id="PF08486"/>
    </source>
</evidence>
<dbReference type="Pfam" id="PF08486">
    <property type="entry name" value="SpoIID"/>
    <property type="match status" value="1"/>
</dbReference>
<name>A0ABX8B4B0_9BACT</name>
<keyword evidence="3" id="KW-1185">Reference proteome</keyword>
<dbReference type="Proteomes" id="UP000677668">
    <property type="component" value="Chromosome 1"/>
</dbReference>
<reference evidence="2 3" key="1">
    <citation type="submission" date="2021-03" db="EMBL/GenBank/DDBJ databases">
        <title>Genomic and phenotypic characterization of Chloracidobacterium isolates provides evidence for multiple species.</title>
        <authorList>
            <person name="Saini M.K."/>
            <person name="Costas A.M.G."/>
            <person name="Tank M."/>
            <person name="Bryant D.A."/>
        </authorList>
    </citation>
    <scope>NUCLEOTIDE SEQUENCE [LARGE SCALE GENOMIC DNA]</scope>
    <source>
        <strain evidence="2 3">N</strain>
    </source>
</reference>
<dbReference type="RefSeq" id="WP_211422642.1">
    <property type="nucleotide sequence ID" value="NZ_CP072642.1"/>
</dbReference>
<dbReference type="InterPro" id="IPR013486">
    <property type="entry name" value="SpoIID/LytB"/>
</dbReference>
<organism evidence="2 3">
    <name type="scientific">Chloracidobacterium sp. N</name>
    <dbReference type="NCBI Taxonomy" id="2821540"/>
    <lineage>
        <taxon>Bacteria</taxon>
        <taxon>Pseudomonadati</taxon>
        <taxon>Acidobacteriota</taxon>
        <taxon>Terriglobia</taxon>
        <taxon>Terriglobales</taxon>
        <taxon>Acidobacteriaceae</taxon>
        <taxon>Chloracidobacterium</taxon>
        <taxon>Chloracidobacterium aggregatum</taxon>
    </lineage>
</organism>
<protein>
    <submittedName>
        <fullName evidence="2">SpoIID/LytB domain-containing protein</fullName>
    </submittedName>
</protein>
<dbReference type="InterPro" id="IPR013693">
    <property type="entry name" value="SpoIID/LytB_N"/>
</dbReference>
<sequence>MTAHILKCGLAVWCLLVFPFWITGGGAAPAVLSPRGQLPETLRIGVLTLFQPQEVTLAAGSRPATLHLDERPVALLPSRLCRVAKDAGGIALWQGARRLAIGTHLAVTAEDVTVEVTGRRTRLRRQFRGTLTVTAGEKHLRLVVTQPLEAVVAAVVSAELSPEAPSEAARALAVVVRSYLASHVGRHAGQGFDFCDSTHCQLFFGEQWARWEAGRETGGALSTLGKQAAADTQGEVLWEADGGLSDAYYTACCGGRTTTPAVAFGTGQDSTTATGVRCQWCRAGRFFTWTRLVDRRTLARALLPELAATESWNIAVAGRTPDGFVTSLVVQAGSRQITLPNHRFRRLVGQRLGWNLVLSNRYAIEPHGEWLVLRGQGFGHQVGLCLTGATAQAQAGRHYRDILRHYFPKATCRPPADF</sequence>
<accession>A0ABX8B4B0</accession>
<evidence type="ECO:0000313" key="3">
    <source>
        <dbReference type="Proteomes" id="UP000677668"/>
    </source>
</evidence>